<keyword evidence="2" id="KW-1185">Reference proteome</keyword>
<comment type="caution">
    <text evidence="1">The sequence shown here is derived from an EMBL/GenBank/DDBJ whole genome shotgun (WGS) entry which is preliminary data.</text>
</comment>
<evidence type="ECO:0000313" key="2">
    <source>
        <dbReference type="Proteomes" id="UP000286415"/>
    </source>
</evidence>
<reference evidence="1 2" key="1">
    <citation type="journal article" date="2018" name="Biotechnol. Adv.">
        <title>Improved genomic resources and new bioinformatic workflow for the carcinogenic parasite Clonorchis sinensis: Biotechnological implications.</title>
        <authorList>
            <person name="Wang D."/>
            <person name="Korhonen P.K."/>
            <person name="Gasser R.B."/>
            <person name="Young N.D."/>
        </authorList>
    </citation>
    <scope>NUCLEOTIDE SEQUENCE [LARGE SCALE GENOMIC DNA]</scope>
    <source>
        <strain evidence="1">Cs-k2</strain>
    </source>
</reference>
<organism evidence="1 2">
    <name type="scientific">Clonorchis sinensis</name>
    <name type="common">Chinese liver fluke</name>
    <dbReference type="NCBI Taxonomy" id="79923"/>
    <lineage>
        <taxon>Eukaryota</taxon>
        <taxon>Metazoa</taxon>
        <taxon>Spiralia</taxon>
        <taxon>Lophotrochozoa</taxon>
        <taxon>Platyhelminthes</taxon>
        <taxon>Trematoda</taxon>
        <taxon>Digenea</taxon>
        <taxon>Opisthorchiida</taxon>
        <taxon>Opisthorchiata</taxon>
        <taxon>Opisthorchiidae</taxon>
        <taxon>Clonorchis</taxon>
    </lineage>
</organism>
<reference evidence="1 2" key="2">
    <citation type="journal article" date="2021" name="Genomics">
        <title>High-quality reference genome for Clonorchis sinensis.</title>
        <authorList>
            <person name="Young N.D."/>
            <person name="Stroehlein A.J."/>
            <person name="Kinkar L."/>
            <person name="Wang T."/>
            <person name="Sohn W.M."/>
            <person name="Chang B.C.H."/>
            <person name="Kaur P."/>
            <person name="Weisz D."/>
            <person name="Dudchenko O."/>
            <person name="Aiden E.L."/>
            <person name="Korhonen P.K."/>
            <person name="Gasser R.B."/>
        </authorList>
    </citation>
    <scope>NUCLEOTIDE SEQUENCE [LARGE SCALE GENOMIC DNA]</scope>
    <source>
        <strain evidence="1">Cs-k2</strain>
    </source>
</reference>
<dbReference type="EMBL" id="NIRI02000076">
    <property type="protein sequence ID" value="KAG5442221.1"/>
    <property type="molecule type" value="Genomic_DNA"/>
</dbReference>
<dbReference type="InParanoid" id="A0A419PPQ3"/>
<dbReference type="Proteomes" id="UP000286415">
    <property type="component" value="Unassembled WGS sequence"/>
</dbReference>
<protein>
    <submittedName>
        <fullName evidence="1">Uncharacterized protein</fullName>
    </submittedName>
</protein>
<sequence length="203" mass="22665">MFPGCTRPPHVNVVTPFRCLAAIPPEGGTRAGILPGYPSLDRRNRDAEVEQHIHSFTTRFGFTRDSSGTQLNLSFVMFPGDILNIGATETSGGLVQHIQLPGYITNERFRWVPGRLMFQLLRYSRFRDTCTYGYVLLLSSNKGNGSLDTDSKATDEEYIFLMEQTTHNVAETLSTPQHQFRPSLGSSGGCIPRVSVNLLFYLD</sequence>
<evidence type="ECO:0000313" key="1">
    <source>
        <dbReference type="EMBL" id="KAG5442221.1"/>
    </source>
</evidence>
<proteinExistence type="predicted"/>
<dbReference type="AlphaFoldDB" id="A0A419PPQ3"/>
<name>A0A419PPQ3_CLOSI</name>
<gene>
    <name evidence="1" type="ORF">CSKR_100193</name>
</gene>
<accession>A0A419PPQ3</accession>